<dbReference type="OrthoDB" id="10248617at2759"/>
<dbReference type="Pfam" id="PF06883">
    <property type="entry name" value="RNA_pol_Rpa2_4"/>
    <property type="match status" value="1"/>
</dbReference>
<evidence type="ECO:0000256" key="5">
    <source>
        <dbReference type="ARBA" id="ARBA00022695"/>
    </source>
</evidence>
<dbReference type="Gene3D" id="2.40.50.150">
    <property type="match status" value="1"/>
</dbReference>
<organism evidence="21 22">
    <name type="scientific">Gonapodya prolifera (strain JEL478)</name>
    <name type="common">Monoblepharis prolifera</name>
    <dbReference type="NCBI Taxonomy" id="1344416"/>
    <lineage>
        <taxon>Eukaryota</taxon>
        <taxon>Fungi</taxon>
        <taxon>Fungi incertae sedis</taxon>
        <taxon>Chytridiomycota</taxon>
        <taxon>Chytridiomycota incertae sedis</taxon>
        <taxon>Monoblepharidomycetes</taxon>
        <taxon>Monoblepharidales</taxon>
        <taxon>Gonapodyaceae</taxon>
        <taxon>Gonapodya</taxon>
    </lineage>
</organism>
<dbReference type="GO" id="GO:0032549">
    <property type="term" value="F:ribonucleoside binding"/>
    <property type="evidence" value="ECO:0007669"/>
    <property type="project" value="InterPro"/>
</dbReference>
<feature type="domain" description="DNA-directed RNA polymerase I subunit RPA2" evidence="20">
    <location>
        <begin position="689"/>
        <end position="746"/>
    </location>
</feature>
<evidence type="ECO:0000259" key="18">
    <source>
        <dbReference type="Pfam" id="PF04563"/>
    </source>
</evidence>
<gene>
    <name evidence="21" type="ORF">M427DRAFT_120607</name>
</gene>
<dbReference type="Gene3D" id="3.90.1100.10">
    <property type="match status" value="2"/>
</dbReference>
<dbReference type="Gene3D" id="3.90.1110.10">
    <property type="entry name" value="RNA polymerase Rpb2, domain 2"/>
    <property type="match status" value="1"/>
</dbReference>
<evidence type="ECO:0000313" key="21">
    <source>
        <dbReference type="EMBL" id="KXS19140.1"/>
    </source>
</evidence>
<dbReference type="OMA" id="FFGVVHY"/>
<dbReference type="InterPro" id="IPR007641">
    <property type="entry name" value="RNA_pol_Rpb2_7"/>
</dbReference>
<dbReference type="SUPFAM" id="SSF64484">
    <property type="entry name" value="beta and beta-prime subunits of DNA dependent RNA-polymerase"/>
    <property type="match status" value="1"/>
</dbReference>
<evidence type="ECO:0000256" key="14">
    <source>
        <dbReference type="SAM" id="MobiDB-lite"/>
    </source>
</evidence>
<dbReference type="Pfam" id="PF04563">
    <property type="entry name" value="RNA_pol_Rpb2_1"/>
    <property type="match status" value="1"/>
</dbReference>
<evidence type="ECO:0000256" key="7">
    <source>
        <dbReference type="ARBA" id="ARBA00022771"/>
    </source>
</evidence>
<dbReference type="InterPro" id="IPR007645">
    <property type="entry name" value="RNA_pol_Rpb2_3"/>
</dbReference>
<feature type="region of interest" description="Disordered" evidence="14">
    <location>
        <begin position="1"/>
        <end position="70"/>
    </location>
</feature>
<feature type="domain" description="RNA polymerase beta subunit protrusion" evidence="18">
    <location>
        <begin position="102"/>
        <end position="520"/>
    </location>
</feature>
<evidence type="ECO:0000256" key="3">
    <source>
        <dbReference type="ARBA" id="ARBA00022478"/>
    </source>
</evidence>
<dbReference type="InterPro" id="IPR015712">
    <property type="entry name" value="DNA-dir_RNA_pol_su2"/>
</dbReference>
<dbReference type="InterPro" id="IPR007121">
    <property type="entry name" value="RNA_pol_bsu_CS"/>
</dbReference>
<keyword evidence="4 13" id="KW-0808">Transferase</keyword>
<dbReference type="EC" id="2.7.7.6" evidence="13"/>
<evidence type="ECO:0000313" key="22">
    <source>
        <dbReference type="Proteomes" id="UP000070544"/>
    </source>
</evidence>
<feature type="domain" description="RNA polymerase Rpb2" evidence="16">
    <location>
        <begin position="1203"/>
        <end position="1303"/>
    </location>
</feature>
<evidence type="ECO:0000256" key="13">
    <source>
        <dbReference type="RuleBase" id="RU363031"/>
    </source>
</evidence>
<name>A0A139AQW9_GONPJ</name>
<dbReference type="CDD" id="cd00653">
    <property type="entry name" value="RNA_pol_B_RPB2"/>
    <property type="match status" value="1"/>
</dbReference>
<evidence type="ECO:0000259" key="17">
    <source>
        <dbReference type="Pfam" id="PF04561"/>
    </source>
</evidence>
<dbReference type="Pfam" id="PF00562">
    <property type="entry name" value="RNA_pol_Rpb2_6"/>
    <property type="match status" value="1"/>
</dbReference>
<evidence type="ECO:0000256" key="8">
    <source>
        <dbReference type="ARBA" id="ARBA00022833"/>
    </source>
</evidence>
<evidence type="ECO:0000256" key="6">
    <source>
        <dbReference type="ARBA" id="ARBA00022723"/>
    </source>
</evidence>
<accession>A0A139AQW9</accession>
<feature type="domain" description="DNA-directed RNA polymerase subunit 2 hybrid-binding" evidence="15">
    <location>
        <begin position="812"/>
        <end position="1201"/>
    </location>
</feature>
<dbReference type="Gene3D" id="2.40.270.10">
    <property type="entry name" value="DNA-directed RNA polymerase, subunit 2, domain 6"/>
    <property type="match status" value="1"/>
</dbReference>
<evidence type="ECO:0000259" key="20">
    <source>
        <dbReference type="Pfam" id="PF06883"/>
    </source>
</evidence>
<evidence type="ECO:0000259" key="16">
    <source>
        <dbReference type="Pfam" id="PF04560"/>
    </source>
</evidence>
<dbReference type="EMBL" id="KQ965739">
    <property type="protein sequence ID" value="KXS19140.1"/>
    <property type="molecule type" value="Genomic_DNA"/>
</dbReference>
<keyword evidence="5 13" id="KW-0548">Nucleotidyltransferase</keyword>
<evidence type="ECO:0000259" key="15">
    <source>
        <dbReference type="Pfam" id="PF00562"/>
    </source>
</evidence>
<dbReference type="InterPro" id="IPR007120">
    <property type="entry name" value="DNA-dir_RNAP_su2_dom"/>
</dbReference>
<dbReference type="InterPro" id="IPR009674">
    <property type="entry name" value="Rpa2_dom_4"/>
</dbReference>
<dbReference type="PANTHER" id="PTHR20856">
    <property type="entry name" value="DNA-DIRECTED RNA POLYMERASE I SUBUNIT 2"/>
    <property type="match status" value="1"/>
</dbReference>
<evidence type="ECO:0000256" key="10">
    <source>
        <dbReference type="ARBA" id="ARBA00023242"/>
    </source>
</evidence>
<feature type="compositionally biased region" description="Basic and acidic residues" evidence="14">
    <location>
        <begin position="44"/>
        <end position="54"/>
    </location>
</feature>
<evidence type="ECO:0000256" key="9">
    <source>
        <dbReference type="ARBA" id="ARBA00023163"/>
    </source>
</evidence>
<evidence type="ECO:0000256" key="12">
    <source>
        <dbReference type="RuleBase" id="RU000434"/>
    </source>
</evidence>
<comment type="subcellular location">
    <subcellularLocation>
        <location evidence="1">Nucleus</location>
        <location evidence="1">Nucleolus</location>
    </subcellularLocation>
</comment>
<dbReference type="PROSITE" id="PS01166">
    <property type="entry name" value="RNA_POL_BETA"/>
    <property type="match status" value="1"/>
</dbReference>
<dbReference type="FunFam" id="3.90.1100.10:FF:000008">
    <property type="entry name" value="DNA-directed RNA polymerase subunit beta"/>
    <property type="match status" value="1"/>
</dbReference>
<dbReference type="Proteomes" id="UP000070544">
    <property type="component" value="Unassembled WGS sequence"/>
</dbReference>
<dbReference type="GO" id="GO:0003677">
    <property type="term" value="F:DNA binding"/>
    <property type="evidence" value="ECO:0007669"/>
    <property type="project" value="InterPro"/>
</dbReference>
<dbReference type="Pfam" id="PF04565">
    <property type="entry name" value="RNA_pol_Rpb2_3"/>
    <property type="match status" value="1"/>
</dbReference>
<dbReference type="Pfam" id="PF04561">
    <property type="entry name" value="RNA_pol_Rpb2_2"/>
    <property type="match status" value="1"/>
</dbReference>
<keyword evidence="9 13" id="KW-0804">Transcription</keyword>
<dbReference type="FunFam" id="3.90.1800.10:FF:000004">
    <property type="entry name" value="DNA-directed RNA polymerase subunit beta"/>
    <property type="match status" value="1"/>
</dbReference>
<comment type="similarity">
    <text evidence="2 12">Belongs to the RNA polymerase beta chain family.</text>
</comment>
<evidence type="ECO:0000259" key="19">
    <source>
        <dbReference type="Pfam" id="PF04565"/>
    </source>
</evidence>
<reference evidence="21 22" key="1">
    <citation type="journal article" date="2015" name="Genome Biol. Evol.">
        <title>Phylogenomic analyses indicate that early fungi evolved digesting cell walls of algal ancestors of land plants.</title>
        <authorList>
            <person name="Chang Y."/>
            <person name="Wang S."/>
            <person name="Sekimoto S."/>
            <person name="Aerts A.L."/>
            <person name="Choi C."/>
            <person name="Clum A."/>
            <person name="LaButti K.M."/>
            <person name="Lindquist E.A."/>
            <person name="Yee Ngan C."/>
            <person name="Ohm R.A."/>
            <person name="Salamov A.A."/>
            <person name="Grigoriev I.V."/>
            <person name="Spatafora J.W."/>
            <person name="Berbee M.L."/>
        </authorList>
    </citation>
    <scope>NUCLEOTIDE SEQUENCE [LARGE SCALE GENOMIC DNA]</scope>
    <source>
        <strain evidence="21 22">JEL478</strain>
    </source>
</reference>
<dbReference type="GO" id="GO:0005730">
    <property type="term" value="C:nucleolus"/>
    <property type="evidence" value="ECO:0007669"/>
    <property type="project" value="UniProtKB-SubCell"/>
</dbReference>
<sequence>MAPPAGGPVSPHAETQRSHKKSGKASASSAKGKSTGSWDDEDATREGMRHHSDMMLDGDSGDSDPEGLSHAAPLYSFSTLERQMTAIAPSPSEPECPDFTDLSAPHIESFNALFQMQGEQDDVGLLTYAIRDVGKRVFYDGFGVPQEDANAPPKSFTKGDAESRRAVLGNKLEIWFSDVRLSRPTLPDSSLSATPQLFPSECRERGVSYKGRMQVKVSWRINDGQLNEVWKEGGGVPVMIKSAKCNLHALPPTKLIQRHEDPTDLGAVFLVNGIERLIRLLIVPRRHHPTALIRPSFGKRGEKYTHYGVALRLVRRDESAQTITLHYLDDGAVTLRFSWRKQEYVVPVVLILRALEECSDRDLFEKIAGTPANRRGASKGAADPSAASDPLSTHTELLLRSWRDTPFSGRCRTRAECVRFLGERFHVMLGTDPGATDEEVGKEFLERVLVSGDSHGADTSERFEMLILAIQKLFLLASGLIAQDNPDSPANQELLLGGFLYGGILKEKLADWLDAIGLQVGVDKRLLKGKTPVNFEDAKYVTRLFGRPSADFGRKLEYFLATGNLVSNTGLDLPQTSGFTVVAERLNHLRYLSHFRSVHRGAFFAELKTTTVRKLVPEAWGFLCPVHTPDGAPCGLLNHLAHKCQVVTRWVDSSAVARGAAELGVRRATPLEPADPRVTVPVCLDGKVLGRVTPEHAQRVRDVLRFWKVTRQRGIPLDLELALVPLSDRGLMPGLFMFTSPARMVRPVRYLGLTRIDSNSGKRVPVGDENRSLDLIGTFEQVFMDVACLPRDVVPGVTTHIDYNPTDMLSVVANLTPFSDFNQSPRNMYQCQMGKQTMGTPVLNFGYRTDNKLYRLYTGQSPIVRPKLYDKYDIDSYPNGINAVVAVIAYTGYDMEDAMIICKGAHERGFGHGVIYKSEFVDLAVEAGGMRKGASTKAIPFHFGVSSNVPGAGKRGGVDAKVMNFLDQDGLPHIGTKLSDGDPYYAYVDETTGAVKVVRYKSLEDSYVDEVRLLGDETGKAPLTRVHIKLRIPRQPVIGDKFSSRHGQKGVCSQKYPQVDMPFSESGIVPDVIINPHAFPSRMTIGMFVESLAGKAGAMHGMAQDATPFVFGEEIDEESGQKVEKLSAADYFGDQLQKAGYNYHGNEPMYSGITGKEFKADIYIGVVYYQRLRHMVSDKYQVRTVGPVHNLTQQPVKGRKRAGGIRFGEMERDSLLAHGTSFLLQDRLMNCSDYSQSYICKTCGSILTPSPHPPSTMVTSRRERVTCGTCKSSKGIDTVAIPYVFRYLATELLAMNIKLTLDTKS</sequence>
<keyword evidence="7" id="KW-0863">Zinc-finger</keyword>
<keyword evidence="22" id="KW-1185">Reference proteome</keyword>
<keyword evidence="8" id="KW-0862">Zinc</keyword>
<evidence type="ECO:0000256" key="11">
    <source>
        <dbReference type="ARBA" id="ARBA00047768"/>
    </source>
</evidence>
<comment type="catalytic activity">
    <reaction evidence="11">
        <text>RNA(n) + a ribonucleoside 5'-triphosphate = RNA(n+1) + diphosphate</text>
        <dbReference type="Rhea" id="RHEA:21248"/>
        <dbReference type="Rhea" id="RHEA-COMP:14527"/>
        <dbReference type="Rhea" id="RHEA-COMP:17342"/>
        <dbReference type="ChEBI" id="CHEBI:33019"/>
        <dbReference type="ChEBI" id="CHEBI:61557"/>
        <dbReference type="ChEBI" id="CHEBI:140395"/>
        <dbReference type="EC" id="2.7.7.6"/>
    </reaction>
    <physiologicalReaction direction="left-to-right" evidence="11">
        <dbReference type="Rhea" id="RHEA:21249"/>
    </physiologicalReaction>
</comment>
<evidence type="ECO:0000256" key="4">
    <source>
        <dbReference type="ARBA" id="ARBA00022679"/>
    </source>
</evidence>
<dbReference type="InterPro" id="IPR014724">
    <property type="entry name" value="RNA_pol_RPB2_OB-fold"/>
</dbReference>
<feature type="domain" description="RNA polymerase Rpb2" evidence="17">
    <location>
        <begin position="312"/>
        <end position="494"/>
    </location>
</feature>
<dbReference type="InterPro" id="IPR037033">
    <property type="entry name" value="DNA-dir_RNAP_su2_hyb_sf"/>
</dbReference>
<proteinExistence type="inferred from homology"/>
<dbReference type="GO" id="GO:0003899">
    <property type="term" value="F:DNA-directed RNA polymerase activity"/>
    <property type="evidence" value="ECO:0007669"/>
    <property type="project" value="UniProtKB-EC"/>
</dbReference>
<dbReference type="GO" id="GO:0000428">
    <property type="term" value="C:DNA-directed RNA polymerase complex"/>
    <property type="evidence" value="ECO:0007669"/>
    <property type="project" value="UniProtKB-KW"/>
</dbReference>
<keyword evidence="6" id="KW-0479">Metal-binding</keyword>
<keyword evidence="10" id="KW-0539">Nucleus</keyword>
<evidence type="ECO:0000256" key="1">
    <source>
        <dbReference type="ARBA" id="ARBA00004604"/>
    </source>
</evidence>
<dbReference type="GO" id="GO:0008270">
    <property type="term" value="F:zinc ion binding"/>
    <property type="evidence" value="ECO:0007669"/>
    <property type="project" value="UniProtKB-KW"/>
</dbReference>
<dbReference type="InterPro" id="IPR007642">
    <property type="entry name" value="RNA_pol_Rpb2_2"/>
</dbReference>
<evidence type="ECO:0000256" key="2">
    <source>
        <dbReference type="ARBA" id="ARBA00006835"/>
    </source>
</evidence>
<comment type="function">
    <text evidence="13">DNA-dependent RNA polymerase catalyzes the transcription of DNA into RNA using the four ribonucleoside triphosphates as substrates.</text>
</comment>
<protein>
    <recommendedName>
        <fullName evidence="13">DNA-directed RNA polymerase subunit beta</fullName>
        <ecNumber evidence="13">2.7.7.6</ecNumber>
    </recommendedName>
</protein>
<dbReference type="FunFam" id="2.40.50.150:FF:000004">
    <property type="entry name" value="DNA-directed RNA polymerase subunit beta"/>
    <property type="match status" value="1"/>
</dbReference>
<dbReference type="InterPro" id="IPR007644">
    <property type="entry name" value="RNA_pol_bsu_protrusion"/>
</dbReference>
<dbReference type="InterPro" id="IPR037034">
    <property type="entry name" value="RNA_pol_Rpb2_2_sf"/>
</dbReference>
<dbReference type="Pfam" id="PF04560">
    <property type="entry name" value="RNA_pol_Rpb2_7"/>
    <property type="match status" value="1"/>
</dbReference>
<dbReference type="STRING" id="1344416.A0A139AQW9"/>
<dbReference type="FunFam" id="2.40.270.10:FF:000011">
    <property type="entry name" value="DNA-directed RNA polymerase subunit beta"/>
    <property type="match status" value="1"/>
</dbReference>
<feature type="domain" description="RNA polymerase Rpb2" evidence="19">
    <location>
        <begin position="581"/>
        <end position="646"/>
    </location>
</feature>
<keyword evidence="3 13" id="KW-0240">DNA-directed RNA polymerase</keyword>
<feature type="compositionally biased region" description="Low complexity" evidence="14">
    <location>
        <begin position="24"/>
        <end position="37"/>
    </location>
</feature>
<dbReference type="GO" id="GO:0006351">
    <property type="term" value="P:DNA-templated transcription"/>
    <property type="evidence" value="ECO:0007669"/>
    <property type="project" value="InterPro"/>
</dbReference>
<dbReference type="Gene3D" id="3.90.1800.10">
    <property type="entry name" value="RNA polymerase alpha subunit dimerisation domain"/>
    <property type="match status" value="1"/>
</dbReference>